<accession>A0A0W8F6C5</accession>
<dbReference type="EMBL" id="LNQE01001497">
    <property type="protein sequence ID" value="KUG16438.1"/>
    <property type="molecule type" value="Genomic_DNA"/>
</dbReference>
<dbReference type="Pfam" id="PF00237">
    <property type="entry name" value="Ribosomal_L22"/>
    <property type="match status" value="1"/>
</dbReference>
<comment type="similarity">
    <text evidence="1">Belongs to the universal ribosomal protein uL22 family.</text>
</comment>
<protein>
    <submittedName>
        <fullName evidence="4">Lsu ribosomal protein l17e (L22p)</fullName>
    </submittedName>
</protein>
<dbReference type="InterPro" id="IPR036394">
    <property type="entry name" value="Ribosomal_uL22_sf"/>
</dbReference>
<dbReference type="NCBIfam" id="TIGR01038">
    <property type="entry name" value="uL22_arch_euk"/>
    <property type="match status" value="1"/>
</dbReference>
<dbReference type="NCBIfam" id="NF003260">
    <property type="entry name" value="PRK04223.1"/>
    <property type="match status" value="1"/>
</dbReference>
<evidence type="ECO:0000256" key="3">
    <source>
        <dbReference type="ARBA" id="ARBA00023274"/>
    </source>
</evidence>
<evidence type="ECO:0000256" key="2">
    <source>
        <dbReference type="ARBA" id="ARBA00022980"/>
    </source>
</evidence>
<dbReference type="InterPro" id="IPR057265">
    <property type="entry name" value="Ribosomal_uL22_arc-type"/>
</dbReference>
<name>A0A0W8F6C5_9ZZZZ</name>
<dbReference type="InterPro" id="IPR005721">
    <property type="entry name" value="Ribosomal_uL22_euk/arc"/>
</dbReference>
<dbReference type="HAMAP" id="MF_01331_A">
    <property type="entry name" value="Ribosomal_uL22_A"/>
    <property type="match status" value="1"/>
</dbReference>
<reference evidence="4" key="1">
    <citation type="journal article" date="2015" name="Proc. Natl. Acad. Sci. U.S.A.">
        <title>Networks of energetic and metabolic interactions define dynamics in microbial communities.</title>
        <authorList>
            <person name="Embree M."/>
            <person name="Liu J.K."/>
            <person name="Al-Bassam M.M."/>
            <person name="Zengler K."/>
        </authorList>
    </citation>
    <scope>NUCLEOTIDE SEQUENCE</scope>
</reference>
<dbReference type="GO" id="GO:0003735">
    <property type="term" value="F:structural constituent of ribosome"/>
    <property type="evidence" value="ECO:0007669"/>
    <property type="project" value="InterPro"/>
</dbReference>
<evidence type="ECO:0000313" key="4">
    <source>
        <dbReference type="EMBL" id="KUG16438.1"/>
    </source>
</evidence>
<sequence>MGRLNYSLTPAERSSRAMGMELHISPKHAREICRTLRGMRANRARDYLEDVIALKRPVPFKRYNRNVAHRHGLMGWDAGRYPEKAAREVLKVLDNAIANGEYKGMESEKLRIYHAGTLTGRTIQGWMPRAMGRATPKNTQTVTIEMVLTEVKS</sequence>
<proteinExistence type="inferred from homology"/>
<dbReference type="GO" id="GO:0022625">
    <property type="term" value="C:cytosolic large ribosomal subunit"/>
    <property type="evidence" value="ECO:0007669"/>
    <property type="project" value="TreeGrafter"/>
</dbReference>
<dbReference type="SUPFAM" id="SSF54843">
    <property type="entry name" value="Ribosomal protein L22"/>
    <property type="match status" value="1"/>
</dbReference>
<comment type="caution">
    <text evidence="4">The sequence shown here is derived from an EMBL/GenBank/DDBJ whole genome shotgun (WGS) entry which is preliminary data.</text>
</comment>
<dbReference type="Gene3D" id="3.90.470.10">
    <property type="entry name" value="Ribosomal protein L22/L17"/>
    <property type="match status" value="1"/>
</dbReference>
<dbReference type="PANTHER" id="PTHR11593:SF10">
    <property type="entry name" value="60S RIBOSOMAL PROTEIN L17"/>
    <property type="match status" value="1"/>
</dbReference>
<keyword evidence="3" id="KW-0687">Ribonucleoprotein</keyword>
<keyword evidence="2 4" id="KW-0689">Ribosomal protein</keyword>
<gene>
    <name evidence="4" type="ORF">ASZ90_013885</name>
</gene>
<organism evidence="4">
    <name type="scientific">hydrocarbon metagenome</name>
    <dbReference type="NCBI Taxonomy" id="938273"/>
    <lineage>
        <taxon>unclassified sequences</taxon>
        <taxon>metagenomes</taxon>
        <taxon>ecological metagenomes</taxon>
    </lineage>
</organism>
<evidence type="ECO:0000256" key="1">
    <source>
        <dbReference type="ARBA" id="ARBA00009451"/>
    </source>
</evidence>
<dbReference type="AlphaFoldDB" id="A0A0W8F6C5"/>
<dbReference type="InterPro" id="IPR001063">
    <property type="entry name" value="Ribosomal_uL22"/>
</dbReference>
<dbReference type="CDD" id="cd00336">
    <property type="entry name" value="Ribosomal_L22"/>
    <property type="match status" value="1"/>
</dbReference>
<dbReference type="GO" id="GO:0002181">
    <property type="term" value="P:cytoplasmic translation"/>
    <property type="evidence" value="ECO:0007669"/>
    <property type="project" value="TreeGrafter"/>
</dbReference>
<dbReference type="PANTHER" id="PTHR11593">
    <property type="entry name" value="60S RIBOSOMAL PROTEIN L17"/>
    <property type="match status" value="1"/>
</dbReference>